<reference evidence="2" key="1">
    <citation type="submission" date="2014-01" db="EMBL/GenBank/DDBJ databases">
        <authorList>
            <person name="Aslett M."/>
        </authorList>
    </citation>
    <scope>NUCLEOTIDE SEQUENCE</scope>
</reference>
<feature type="compositionally biased region" description="Low complexity" evidence="1">
    <location>
        <begin position="49"/>
        <end position="61"/>
    </location>
</feature>
<evidence type="ECO:0000313" key="3">
    <source>
        <dbReference type="Proteomes" id="UP000030665"/>
    </source>
</evidence>
<reference evidence="2" key="2">
    <citation type="submission" date="2014-03" db="EMBL/GenBank/DDBJ databases">
        <title>The whipworm genome and dual-species transcriptomics of an intimate host-pathogen interaction.</title>
        <authorList>
            <person name="Foth B.J."/>
            <person name="Tsai I.J."/>
            <person name="Reid A.J."/>
            <person name="Bancroft A.J."/>
            <person name="Nichol S."/>
            <person name="Tracey A."/>
            <person name="Holroyd N."/>
            <person name="Cotton J.A."/>
            <person name="Stanley E.J."/>
            <person name="Zarowiecki M."/>
            <person name="Liu J.Z."/>
            <person name="Huckvale T."/>
            <person name="Cooper P.J."/>
            <person name="Grencis R.K."/>
            <person name="Berriman M."/>
        </authorList>
    </citation>
    <scope>NUCLEOTIDE SEQUENCE [LARGE SCALE GENOMIC DNA]</scope>
</reference>
<organism evidence="2 3">
    <name type="scientific">Trichuris trichiura</name>
    <name type="common">Whipworm</name>
    <name type="synonym">Trichocephalus trichiurus</name>
    <dbReference type="NCBI Taxonomy" id="36087"/>
    <lineage>
        <taxon>Eukaryota</taxon>
        <taxon>Metazoa</taxon>
        <taxon>Ecdysozoa</taxon>
        <taxon>Nematoda</taxon>
        <taxon>Enoplea</taxon>
        <taxon>Dorylaimia</taxon>
        <taxon>Trichinellida</taxon>
        <taxon>Trichuridae</taxon>
        <taxon>Trichuris</taxon>
    </lineage>
</organism>
<dbReference type="EMBL" id="HG805932">
    <property type="protein sequence ID" value="CDW55032.1"/>
    <property type="molecule type" value="Genomic_DNA"/>
</dbReference>
<protein>
    <submittedName>
        <fullName evidence="2">Uncharacterized protein</fullName>
    </submittedName>
</protein>
<evidence type="ECO:0000313" key="2">
    <source>
        <dbReference type="EMBL" id="CDW55032.1"/>
    </source>
</evidence>
<dbReference type="Proteomes" id="UP000030665">
    <property type="component" value="Unassembled WGS sequence"/>
</dbReference>
<dbReference type="AlphaFoldDB" id="A0A077Z3F0"/>
<feature type="region of interest" description="Disordered" evidence="1">
    <location>
        <begin position="49"/>
        <end position="81"/>
    </location>
</feature>
<keyword evidence="3" id="KW-1185">Reference proteome</keyword>
<evidence type="ECO:0000256" key="1">
    <source>
        <dbReference type="SAM" id="MobiDB-lite"/>
    </source>
</evidence>
<feature type="compositionally biased region" description="Low complexity" evidence="1">
    <location>
        <begin position="72"/>
        <end position="81"/>
    </location>
</feature>
<name>A0A077Z3F0_TRITR</name>
<sequence>MARVSGLVYQDNLLTAATNQPQFNGARSNEAGLRANMDNGFVAPTVSSKAASKYSSASVTSLKPLSSKEMNAGSSASGEGTTTGIATFARQIQRVLEDDGLLYQYIGEENSPFYEYTHLLEEYIQFKGLIALVPSNHKPN</sequence>
<proteinExistence type="predicted"/>
<dbReference type="STRING" id="36087.A0A077Z3F0"/>
<accession>A0A077Z3F0</accession>
<gene>
    <name evidence="2" type="ORF">TTRE_0000330301</name>
</gene>